<accession>A0A0L7LKF9</accession>
<keyword evidence="2" id="KW-1185">Reference proteome</keyword>
<proteinExistence type="predicted"/>
<evidence type="ECO:0000313" key="2">
    <source>
        <dbReference type="Proteomes" id="UP000037510"/>
    </source>
</evidence>
<name>A0A0L7LKF9_OPEBR</name>
<dbReference type="STRING" id="104452.A0A0L7LKF9"/>
<comment type="caution">
    <text evidence="1">The sequence shown here is derived from an EMBL/GenBank/DDBJ whole genome shotgun (WGS) entry which is preliminary data.</text>
</comment>
<gene>
    <name evidence="1" type="ORF">OBRU01_06587</name>
</gene>
<evidence type="ECO:0000313" key="1">
    <source>
        <dbReference type="EMBL" id="KOB75854.1"/>
    </source>
</evidence>
<keyword evidence="1" id="KW-0808">Transferase</keyword>
<dbReference type="GO" id="GO:0016757">
    <property type="term" value="F:glycosyltransferase activity"/>
    <property type="evidence" value="ECO:0007669"/>
    <property type="project" value="UniProtKB-KW"/>
</dbReference>
<dbReference type="EMBL" id="JTDY01000793">
    <property type="protein sequence ID" value="KOB75854.1"/>
    <property type="molecule type" value="Genomic_DNA"/>
</dbReference>
<dbReference type="Proteomes" id="UP000037510">
    <property type="component" value="Unassembled WGS sequence"/>
</dbReference>
<reference evidence="1 2" key="1">
    <citation type="journal article" date="2015" name="Genome Biol. Evol.">
        <title>The genome of winter moth (Operophtera brumata) provides a genomic perspective on sexual dimorphism and phenology.</title>
        <authorList>
            <person name="Derks M.F."/>
            <person name="Smit S."/>
            <person name="Salis L."/>
            <person name="Schijlen E."/>
            <person name="Bossers A."/>
            <person name="Mateman C."/>
            <person name="Pijl A.S."/>
            <person name="de Ridder D."/>
            <person name="Groenen M.A."/>
            <person name="Visser M.E."/>
            <person name="Megens H.J."/>
        </authorList>
    </citation>
    <scope>NUCLEOTIDE SEQUENCE [LARGE SCALE GENOMIC DNA]</scope>
    <source>
        <strain evidence="1">WM2013NL</strain>
        <tissue evidence="1">Head and thorax</tissue>
    </source>
</reference>
<organism evidence="1 2">
    <name type="scientific">Operophtera brumata</name>
    <name type="common">Winter moth</name>
    <name type="synonym">Phalaena brumata</name>
    <dbReference type="NCBI Taxonomy" id="104452"/>
    <lineage>
        <taxon>Eukaryota</taxon>
        <taxon>Metazoa</taxon>
        <taxon>Ecdysozoa</taxon>
        <taxon>Arthropoda</taxon>
        <taxon>Hexapoda</taxon>
        <taxon>Insecta</taxon>
        <taxon>Pterygota</taxon>
        <taxon>Neoptera</taxon>
        <taxon>Endopterygota</taxon>
        <taxon>Lepidoptera</taxon>
        <taxon>Glossata</taxon>
        <taxon>Ditrysia</taxon>
        <taxon>Geometroidea</taxon>
        <taxon>Geometridae</taxon>
        <taxon>Larentiinae</taxon>
        <taxon>Operophtera</taxon>
    </lineage>
</organism>
<protein>
    <submittedName>
        <fullName evidence="1">UDP-N-acetylglucosamine:alpha-6-D-mannoside beta-1,2-N-acetylglucosaminyltransferase II</fullName>
    </submittedName>
</protein>
<keyword evidence="1" id="KW-0328">Glycosyltransferase</keyword>
<sequence>MLSASSGGMFREDNATEIAIKNITEIRRDVEKINDHQTIHNEDIFGPVQNDTIIIAIQVSASAPDNFAAHARLQVSASAPNNFAAHIQGSHSGLHLLVPSSSYLLHVLGRGEPRRPGSVLHPYKLSVV</sequence>
<dbReference type="AlphaFoldDB" id="A0A0L7LKF9"/>